<dbReference type="PANTHER" id="PTHR42836:SF1">
    <property type="entry name" value="7-CARBOXY-7-DEAZAGUANINE SYNTHASE"/>
    <property type="match status" value="1"/>
</dbReference>
<keyword evidence="3" id="KW-0651">Protein splicing</keyword>
<dbReference type="Pfam" id="PF14528">
    <property type="entry name" value="LAGLIDADG_3"/>
    <property type="match status" value="1"/>
</dbReference>
<dbReference type="GO" id="GO:0004519">
    <property type="term" value="F:endonuclease activity"/>
    <property type="evidence" value="ECO:0007669"/>
    <property type="project" value="InterPro"/>
</dbReference>
<sequence>MSKEHKFQVIECFGPTIQGEGLMSGTVTHFLRLGGCGLRCTWCVAENSHVLMADWSQKPIQDVVAGDYVMALVHGKHNSRLQSTEVTDTHDNGMQEVVEVENSTNSLVCTPNHRIYTNLAWREVQELIQEMDVYYVPQGVQNRHWRMGWLAGMIAGDGSYSKSSNQGTRLDIDSKDVEIIDLSQEILQELEIHVARRTYTARSGSLIHKLHTNRKGIADKLRQKLSPPRIPTDIDFSRGWVAGFFDAEGCMAKSNTAYTISQSARVNQDKIDELKAHLSIVGIGWTVRDTGRGVVEFRLKDWVRLLTYCCPILHRKYPEYIGRQAIPHAPAHIVPDTELRHVYDLTTEAGSYVAEGFIVHNCDSMHAVLPEEVKKNRTLMTTMEILEYIKSLAPAPYVTLTGGDPCIQEELGPLVIHLNMAGMKVAVETQGQFFPSWLETTDVITFSPKGPSSGNIVEIEDLYNWLGRRSPKRSFRVCIKVVVFDEADFKYALEVYAALPTVFYDSFYFTAGTPIDTTGPQERIAAVLQNEQALAQMMLGLAQGGEFFTEKVHIGCQQHVLLWPEADRGV</sequence>
<keyword evidence="4" id="KW-0456">Lyase</keyword>
<evidence type="ECO:0000256" key="4">
    <source>
        <dbReference type="ARBA" id="ARBA00023239"/>
    </source>
</evidence>
<dbReference type="InterPro" id="IPR004042">
    <property type="entry name" value="Intein_endonuc_central"/>
</dbReference>
<evidence type="ECO:0000256" key="1">
    <source>
        <dbReference type="ARBA" id="ARBA00022485"/>
    </source>
</evidence>
<protein>
    <recommendedName>
        <fullName evidence="5">DOD-type homing endonuclease domain-containing protein</fullName>
    </recommendedName>
</protein>
<dbReference type="AlphaFoldDB" id="A0A0F9SSB0"/>
<keyword evidence="2" id="KW-0068">Autocatalytic cleavage</keyword>
<evidence type="ECO:0000256" key="2">
    <source>
        <dbReference type="ARBA" id="ARBA00022813"/>
    </source>
</evidence>
<dbReference type="InterPro" id="IPR036844">
    <property type="entry name" value="Hint_dom_sf"/>
</dbReference>
<dbReference type="HAMAP" id="MF_00917">
    <property type="entry name" value="QueE"/>
    <property type="match status" value="1"/>
</dbReference>
<organism evidence="6">
    <name type="scientific">marine sediment metagenome</name>
    <dbReference type="NCBI Taxonomy" id="412755"/>
    <lineage>
        <taxon>unclassified sequences</taxon>
        <taxon>metagenomes</taxon>
        <taxon>ecological metagenomes</taxon>
    </lineage>
</organism>
<dbReference type="PROSITE" id="PS50819">
    <property type="entry name" value="INTEIN_ENDONUCLEASE"/>
    <property type="match status" value="1"/>
</dbReference>
<dbReference type="InterPro" id="IPR024924">
    <property type="entry name" value="7-CO-7-deazaguanine_synth-like"/>
</dbReference>
<feature type="domain" description="DOD-type homing endonuclease" evidence="5">
    <location>
        <begin position="150"/>
        <end position="283"/>
    </location>
</feature>
<reference evidence="6" key="1">
    <citation type="journal article" date="2015" name="Nature">
        <title>Complex archaea that bridge the gap between prokaryotes and eukaryotes.</title>
        <authorList>
            <person name="Spang A."/>
            <person name="Saw J.H."/>
            <person name="Jorgensen S.L."/>
            <person name="Zaremba-Niedzwiedzka K."/>
            <person name="Martijn J."/>
            <person name="Lind A.E."/>
            <person name="van Eijk R."/>
            <person name="Schleper C."/>
            <person name="Guy L."/>
            <person name="Ettema T.J."/>
        </authorList>
    </citation>
    <scope>NUCLEOTIDE SEQUENCE</scope>
</reference>
<dbReference type="InterPro" id="IPR027434">
    <property type="entry name" value="Homing_endonucl"/>
</dbReference>
<dbReference type="PANTHER" id="PTHR42836">
    <property type="entry name" value="7-CARBOXY-7-DEAZAGUANINE SYNTHASE"/>
    <property type="match status" value="1"/>
</dbReference>
<proteinExistence type="inferred from homology"/>
<dbReference type="InterPro" id="IPR006141">
    <property type="entry name" value="Intein_N"/>
</dbReference>
<keyword evidence="1" id="KW-0479">Metal-binding</keyword>
<accession>A0A0F9SSB0</accession>
<dbReference type="GO" id="GO:0016539">
    <property type="term" value="P:intein-mediated protein splicing"/>
    <property type="evidence" value="ECO:0007669"/>
    <property type="project" value="InterPro"/>
</dbReference>
<dbReference type="InterPro" id="IPR013785">
    <property type="entry name" value="Aldolase_TIM"/>
</dbReference>
<keyword evidence="1" id="KW-0004">4Fe-4S</keyword>
<dbReference type="Gene3D" id="2.170.16.10">
    <property type="entry name" value="Hedgehog/Intein (Hint) domain"/>
    <property type="match status" value="1"/>
</dbReference>
<dbReference type="EMBL" id="LAZR01000524">
    <property type="protein sequence ID" value="KKN65412.1"/>
    <property type="molecule type" value="Genomic_DNA"/>
</dbReference>
<dbReference type="InterPro" id="IPR004860">
    <property type="entry name" value="LAGLIDADG_dom"/>
</dbReference>
<dbReference type="Gene3D" id="3.10.28.10">
    <property type="entry name" value="Homing endonucleases"/>
    <property type="match status" value="1"/>
</dbReference>
<comment type="caution">
    <text evidence="6">The sequence shown here is derived from an EMBL/GenBank/DDBJ whole genome shotgun (WGS) entry which is preliminary data.</text>
</comment>
<keyword evidence="1" id="KW-0408">Iron</keyword>
<name>A0A0F9SSB0_9ZZZZ</name>
<dbReference type="SUPFAM" id="SSF51294">
    <property type="entry name" value="Hedgehog/intein (Hint) domain"/>
    <property type="match status" value="1"/>
</dbReference>
<dbReference type="GO" id="GO:0016829">
    <property type="term" value="F:lyase activity"/>
    <property type="evidence" value="ECO:0007669"/>
    <property type="project" value="UniProtKB-KW"/>
</dbReference>
<evidence type="ECO:0000259" key="5">
    <source>
        <dbReference type="PROSITE" id="PS50819"/>
    </source>
</evidence>
<dbReference type="GO" id="GO:0051539">
    <property type="term" value="F:4 iron, 4 sulfur cluster binding"/>
    <property type="evidence" value="ECO:0007669"/>
    <property type="project" value="UniProtKB-KW"/>
</dbReference>
<dbReference type="PROSITE" id="PS50817">
    <property type="entry name" value="INTEIN_N_TER"/>
    <property type="match status" value="1"/>
</dbReference>
<dbReference type="Gene3D" id="3.20.20.70">
    <property type="entry name" value="Aldolase class I"/>
    <property type="match status" value="1"/>
</dbReference>
<dbReference type="SUPFAM" id="SSF55608">
    <property type="entry name" value="Homing endonucleases"/>
    <property type="match status" value="2"/>
</dbReference>
<dbReference type="PROSITE" id="PS50818">
    <property type="entry name" value="INTEIN_C_TER"/>
    <property type="match status" value="1"/>
</dbReference>
<keyword evidence="1" id="KW-0411">Iron-sulfur</keyword>
<dbReference type="InterPro" id="IPR030934">
    <property type="entry name" value="Intein_C"/>
</dbReference>
<dbReference type="NCBIfam" id="TIGR01443">
    <property type="entry name" value="intein_Cterm"/>
    <property type="match status" value="1"/>
</dbReference>
<dbReference type="InterPro" id="IPR006142">
    <property type="entry name" value="INTEIN"/>
</dbReference>
<evidence type="ECO:0000313" key="6">
    <source>
        <dbReference type="EMBL" id="KKN65412.1"/>
    </source>
</evidence>
<evidence type="ECO:0000256" key="3">
    <source>
        <dbReference type="ARBA" id="ARBA00023000"/>
    </source>
</evidence>
<gene>
    <name evidence="6" type="ORF">LCGC14_0481320</name>
</gene>
<dbReference type="PRINTS" id="PR00379">
    <property type="entry name" value="INTEIN"/>
</dbReference>